<comment type="caution">
    <text evidence="4">The sequence shown here is derived from an EMBL/GenBank/DDBJ whole genome shotgun (WGS) entry which is preliminary data.</text>
</comment>
<dbReference type="GO" id="GO:0003677">
    <property type="term" value="F:DNA binding"/>
    <property type="evidence" value="ECO:0007669"/>
    <property type="project" value="InterPro"/>
</dbReference>
<dbReference type="Pfam" id="PF14372">
    <property type="entry name" value="hAT-like_RNase-H"/>
    <property type="match status" value="1"/>
</dbReference>
<evidence type="ECO:0000259" key="3">
    <source>
        <dbReference type="Pfam" id="PF14372"/>
    </source>
</evidence>
<dbReference type="Pfam" id="PF14223">
    <property type="entry name" value="Retrotran_gag_2"/>
    <property type="match status" value="1"/>
</dbReference>
<reference evidence="4 5" key="2">
    <citation type="submission" date="2020-07" db="EMBL/GenBank/DDBJ databases">
        <title>Genome assembly of wild tea tree DASZ reveals pedigree and selection history of tea varieties.</title>
        <authorList>
            <person name="Zhang W."/>
        </authorList>
    </citation>
    <scope>NUCLEOTIDE SEQUENCE [LARGE SCALE GENOMIC DNA]</scope>
    <source>
        <strain evidence="5">cv. G240</strain>
        <tissue evidence="4">Leaf</tissue>
    </source>
</reference>
<evidence type="ECO:0000313" key="4">
    <source>
        <dbReference type="EMBL" id="KAF5950780.1"/>
    </source>
</evidence>
<proteinExistence type="predicted"/>
<dbReference type="SUPFAM" id="SSF53098">
    <property type="entry name" value="Ribonuclease H-like"/>
    <property type="match status" value="1"/>
</dbReference>
<accession>A0A7J7HCY5</accession>
<evidence type="ECO:0000256" key="1">
    <source>
        <dbReference type="SAM" id="MobiDB-lite"/>
    </source>
</evidence>
<keyword evidence="5" id="KW-1185">Reference proteome</keyword>
<dbReference type="PANTHER" id="PTHR23272:SF135">
    <property type="entry name" value="ZINC FINGER BED DOMAIN-CONTAINING PROTEIN DAYSLEEPER-LIKE"/>
    <property type="match status" value="1"/>
</dbReference>
<evidence type="ECO:0008006" key="6">
    <source>
        <dbReference type="Google" id="ProtNLM"/>
    </source>
</evidence>
<gene>
    <name evidence="4" type="ORF">HYC85_012773</name>
</gene>
<sequence length="700" mass="80254">MLFYHTTLNLARFLHEEAPALKEGESDRQVVAAVDAWKHSDFLCRNYILNGLDNMLYNVYSPLKTAKELWDSLEKKYKTEDAGTKKFVVGKFLDFVMVDSQTRPYCIHILCVVCLSDGNVLLVMSGNREIDDGPDTEMSGYFFGDECYDGESNDDDDDDDVDGDGDMNAVDEEEISRILAKLVCTEDDFTPRVVEDQSFLNFAHSLNPLAKLGSVETLKSNCLEFYGEEKVKIKHILEKYDGQISLSVDILRSPSRQEYMCLTTHFIDDKWKLKKWVIVCRVLLKDVLPKAIQKSLTYWNIGSKISTITLKHNSYNDETVEMVKDHIQKSKTLQLNGQLFHVHCCADLFNEMVQGAFDEISEIIDKVHELISWGNSLPLWYITTSRLESALELESMGEFSSQKVLDAYDVPSADEWEKVRLICKLVDKMHKVAKMLFERKYPTASIYLGNLQELRMSLTQEASSSDSFISAVAEKMLRQFDEYWKDMYLVLALATVMDPQCKMKYIEYLSMKDEGGNNVTSQVSTILKAICTLFDDYSTHFLGKVNSESDSTSSGSEEVECPDSDSKEEVPVTKKSKIEEVSIQVEEGPINPNRSSHLQDYQQFIQSTSQPPKSELDWYLEEPVLPWSDHFNILKWWRAASPKYPVLSRMARDLLSIPLSVVTSYDAYYTKEREIDRRLISSGPVVMNALMCTRSWHRKH</sequence>
<protein>
    <recommendedName>
        <fullName evidence="6">HAT C-terminal dimerisation domain-containing protein</fullName>
    </recommendedName>
</protein>
<dbReference type="PANTHER" id="PTHR23272">
    <property type="entry name" value="BED FINGER-RELATED"/>
    <property type="match status" value="1"/>
</dbReference>
<dbReference type="Pfam" id="PF05699">
    <property type="entry name" value="Dimer_Tnp_hAT"/>
    <property type="match status" value="1"/>
</dbReference>
<name>A0A7J7HCY5_CAMSI</name>
<evidence type="ECO:0000259" key="2">
    <source>
        <dbReference type="Pfam" id="PF05699"/>
    </source>
</evidence>
<dbReference type="Proteomes" id="UP000593564">
    <property type="component" value="Unassembled WGS sequence"/>
</dbReference>
<organism evidence="4 5">
    <name type="scientific">Camellia sinensis</name>
    <name type="common">Tea plant</name>
    <name type="synonym">Thea sinensis</name>
    <dbReference type="NCBI Taxonomy" id="4442"/>
    <lineage>
        <taxon>Eukaryota</taxon>
        <taxon>Viridiplantae</taxon>
        <taxon>Streptophyta</taxon>
        <taxon>Embryophyta</taxon>
        <taxon>Tracheophyta</taxon>
        <taxon>Spermatophyta</taxon>
        <taxon>Magnoliopsida</taxon>
        <taxon>eudicotyledons</taxon>
        <taxon>Gunneridae</taxon>
        <taxon>Pentapetalae</taxon>
        <taxon>asterids</taxon>
        <taxon>Ericales</taxon>
        <taxon>Theaceae</taxon>
        <taxon>Camellia</taxon>
    </lineage>
</organism>
<dbReference type="InterPro" id="IPR025525">
    <property type="entry name" value="hAT-like_transposase_RNase-H"/>
</dbReference>
<feature type="domain" description="hAT-like transposase RNase-H fold" evidence="3">
    <location>
        <begin position="439"/>
        <end position="537"/>
    </location>
</feature>
<dbReference type="EMBL" id="JACBKZ010000005">
    <property type="protein sequence ID" value="KAF5950780.1"/>
    <property type="molecule type" value="Genomic_DNA"/>
</dbReference>
<dbReference type="AlphaFoldDB" id="A0A7J7HCY5"/>
<evidence type="ECO:0000313" key="5">
    <source>
        <dbReference type="Proteomes" id="UP000593564"/>
    </source>
</evidence>
<feature type="domain" description="HAT C-terminal dimerisation" evidence="2">
    <location>
        <begin position="615"/>
        <end position="696"/>
    </location>
</feature>
<feature type="region of interest" description="Disordered" evidence="1">
    <location>
        <begin position="546"/>
        <end position="573"/>
    </location>
</feature>
<dbReference type="GO" id="GO:0046983">
    <property type="term" value="F:protein dimerization activity"/>
    <property type="evidence" value="ECO:0007669"/>
    <property type="project" value="InterPro"/>
</dbReference>
<dbReference type="InterPro" id="IPR008906">
    <property type="entry name" value="HATC_C_dom"/>
</dbReference>
<dbReference type="InterPro" id="IPR012337">
    <property type="entry name" value="RNaseH-like_sf"/>
</dbReference>
<reference evidence="5" key="1">
    <citation type="journal article" date="2020" name="Nat. Commun.">
        <title>Genome assembly of wild tea tree DASZ reveals pedigree and selection history of tea varieties.</title>
        <authorList>
            <person name="Zhang W."/>
            <person name="Zhang Y."/>
            <person name="Qiu H."/>
            <person name="Guo Y."/>
            <person name="Wan H."/>
            <person name="Zhang X."/>
            <person name="Scossa F."/>
            <person name="Alseekh S."/>
            <person name="Zhang Q."/>
            <person name="Wang P."/>
            <person name="Xu L."/>
            <person name="Schmidt M.H."/>
            <person name="Jia X."/>
            <person name="Li D."/>
            <person name="Zhu A."/>
            <person name="Guo F."/>
            <person name="Chen W."/>
            <person name="Ni D."/>
            <person name="Usadel B."/>
            <person name="Fernie A.R."/>
            <person name="Wen W."/>
        </authorList>
    </citation>
    <scope>NUCLEOTIDE SEQUENCE [LARGE SCALE GENOMIC DNA]</scope>
    <source>
        <strain evidence="5">cv. G240</strain>
    </source>
</reference>
<feature type="compositionally biased region" description="Basic and acidic residues" evidence="1">
    <location>
        <begin position="564"/>
        <end position="573"/>
    </location>
</feature>